<dbReference type="InterPro" id="IPR050820">
    <property type="entry name" value="MFS_Sugar_Transporter"/>
</dbReference>
<dbReference type="CDD" id="cd17362">
    <property type="entry name" value="MFS_GLUT10_12_Class3_like"/>
    <property type="match status" value="1"/>
</dbReference>
<name>A0AAN9XQW7_PSOTE</name>
<sequence length="501" mass="53075">MASDPEQPTHSSLAKEGGSSSEIGSGREPLLTVAHDSESYSVSAAILPFLFPALGGLLFGYDIGATSSATISVKSPTLSGISWYKLSSVEIGLLTSGSLYGALIGSVLAFNVADFLGRRRELIVAALLYLVGALVTSLAPSFLVLVLGRLLFGIGIGLAMHAAPMYIAETAPTPIRGQLISLKEFFIVLGMVAGYGIGALFVETVAGWRYMFGVSSPVAIIMGIGMWWLPASPRWLLLRAIQGKGDVQNSKEIAIHSLCQLRGKAIGDAATHQVDEILAELSYIGEEKEATFGEMFQGKCLKALWIGAGLVLFQQITGQPSVLYYAASILQSAGFSGASDATRVSILLGFFKLIMTGVAVVIVDRLGRRPLLLGGVSGLVISLFLLGSYYIFLDNAPAVAVVGLLLYVGSYQISFGPIGWLMIAEIFPLRLRGRGLSIAVLVNFGANALVTFAFSPLKALLGAGILFYIFCVIAVASLIFIYLVIPETKGLTLEEIEAKCL</sequence>
<comment type="similarity">
    <text evidence="2 8">Belongs to the major facilitator superfamily. Sugar transporter (TC 2.A.1.1) family.</text>
</comment>
<proteinExistence type="inferred from homology"/>
<gene>
    <name evidence="12" type="ORF">VNO78_05089</name>
</gene>
<evidence type="ECO:0000259" key="11">
    <source>
        <dbReference type="PROSITE" id="PS50850"/>
    </source>
</evidence>
<keyword evidence="7 10" id="KW-0472">Membrane</keyword>
<protein>
    <recommendedName>
        <fullName evidence="11">Major facilitator superfamily (MFS) profile domain-containing protein</fullName>
    </recommendedName>
</protein>
<evidence type="ECO:0000256" key="9">
    <source>
        <dbReference type="SAM" id="MobiDB-lite"/>
    </source>
</evidence>
<evidence type="ECO:0000256" key="7">
    <source>
        <dbReference type="ARBA" id="ARBA00023136"/>
    </source>
</evidence>
<dbReference type="InterPro" id="IPR005828">
    <property type="entry name" value="MFS_sugar_transport-like"/>
</dbReference>
<evidence type="ECO:0000256" key="6">
    <source>
        <dbReference type="ARBA" id="ARBA00022989"/>
    </source>
</evidence>
<feature type="transmembrane region" description="Helical" evidence="10">
    <location>
        <begin position="435"/>
        <end position="454"/>
    </location>
</feature>
<evidence type="ECO:0000256" key="8">
    <source>
        <dbReference type="RuleBase" id="RU003346"/>
    </source>
</evidence>
<feature type="transmembrane region" description="Helical" evidence="10">
    <location>
        <begin position="208"/>
        <end position="229"/>
    </location>
</feature>
<evidence type="ECO:0000256" key="3">
    <source>
        <dbReference type="ARBA" id="ARBA00022448"/>
    </source>
</evidence>
<evidence type="ECO:0000256" key="2">
    <source>
        <dbReference type="ARBA" id="ARBA00010992"/>
    </source>
</evidence>
<feature type="transmembrane region" description="Helical" evidence="10">
    <location>
        <begin position="303"/>
        <end position="326"/>
    </location>
</feature>
<dbReference type="Proteomes" id="UP001386955">
    <property type="component" value="Unassembled WGS sequence"/>
</dbReference>
<dbReference type="PROSITE" id="PS50850">
    <property type="entry name" value="MFS"/>
    <property type="match status" value="1"/>
</dbReference>
<comment type="caution">
    <text evidence="12">The sequence shown here is derived from an EMBL/GenBank/DDBJ whole genome shotgun (WGS) entry which is preliminary data.</text>
</comment>
<keyword evidence="5 10" id="KW-0812">Transmembrane</keyword>
<feature type="compositionally biased region" description="Low complexity" evidence="9">
    <location>
        <begin position="16"/>
        <end position="25"/>
    </location>
</feature>
<dbReference type="PANTHER" id="PTHR48023:SF4">
    <property type="entry name" value="D-XYLOSE-PROTON SYMPORTER-LIKE 2"/>
    <property type="match status" value="1"/>
</dbReference>
<dbReference type="InterPro" id="IPR020846">
    <property type="entry name" value="MFS_dom"/>
</dbReference>
<feature type="transmembrane region" description="Helical" evidence="10">
    <location>
        <begin position="460"/>
        <end position="485"/>
    </location>
</feature>
<dbReference type="PROSITE" id="PS00217">
    <property type="entry name" value="SUGAR_TRANSPORT_2"/>
    <property type="match status" value="1"/>
</dbReference>
<feature type="transmembrane region" description="Helical" evidence="10">
    <location>
        <begin position="91"/>
        <end position="110"/>
    </location>
</feature>
<dbReference type="PRINTS" id="PR00171">
    <property type="entry name" value="SUGRTRNSPORT"/>
</dbReference>
<feature type="transmembrane region" description="Helical" evidence="10">
    <location>
        <begin position="122"/>
        <end position="144"/>
    </location>
</feature>
<evidence type="ECO:0000256" key="10">
    <source>
        <dbReference type="SAM" id="Phobius"/>
    </source>
</evidence>
<feature type="compositionally biased region" description="Polar residues" evidence="9">
    <location>
        <begin position="1"/>
        <end position="12"/>
    </location>
</feature>
<keyword evidence="3 8" id="KW-0813">Transport</keyword>
<feature type="transmembrane region" description="Helical" evidence="10">
    <location>
        <begin position="371"/>
        <end position="392"/>
    </location>
</feature>
<organism evidence="12 13">
    <name type="scientific">Psophocarpus tetragonolobus</name>
    <name type="common">Winged bean</name>
    <name type="synonym">Dolichos tetragonolobus</name>
    <dbReference type="NCBI Taxonomy" id="3891"/>
    <lineage>
        <taxon>Eukaryota</taxon>
        <taxon>Viridiplantae</taxon>
        <taxon>Streptophyta</taxon>
        <taxon>Embryophyta</taxon>
        <taxon>Tracheophyta</taxon>
        <taxon>Spermatophyta</taxon>
        <taxon>Magnoliopsida</taxon>
        <taxon>eudicotyledons</taxon>
        <taxon>Gunneridae</taxon>
        <taxon>Pentapetalae</taxon>
        <taxon>rosids</taxon>
        <taxon>fabids</taxon>
        <taxon>Fabales</taxon>
        <taxon>Fabaceae</taxon>
        <taxon>Papilionoideae</taxon>
        <taxon>50 kb inversion clade</taxon>
        <taxon>NPAAA clade</taxon>
        <taxon>indigoferoid/millettioid clade</taxon>
        <taxon>Phaseoleae</taxon>
        <taxon>Psophocarpus</taxon>
    </lineage>
</organism>
<keyword evidence="4" id="KW-0762">Sugar transport</keyword>
<dbReference type="Gene3D" id="1.20.1250.20">
    <property type="entry name" value="MFS general substrate transporter like domains"/>
    <property type="match status" value="1"/>
</dbReference>
<feature type="transmembrane region" description="Helical" evidence="10">
    <location>
        <begin position="346"/>
        <end position="364"/>
    </location>
</feature>
<evidence type="ECO:0000313" key="12">
    <source>
        <dbReference type="EMBL" id="KAK7404304.1"/>
    </source>
</evidence>
<evidence type="ECO:0000256" key="5">
    <source>
        <dbReference type="ARBA" id="ARBA00022692"/>
    </source>
</evidence>
<feature type="transmembrane region" description="Helical" evidence="10">
    <location>
        <begin position="398"/>
        <end position="423"/>
    </location>
</feature>
<dbReference type="GO" id="GO:0022857">
    <property type="term" value="F:transmembrane transporter activity"/>
    <property type="evidence" value="ECO:0007669"/>
    <property type="project" value="InterPro"/>
</dbReference>
<evidence type="ECO:0000256" key="4">
    <source>
        <dbReference type="ARBA" id="ARBA00022597"/>
    </source>
</evidence>
<dbReference type="NCBIfam" id="TIGR00879">
    <property type="entry name" value="SP"/>
    <property type="match status" value="1"/>
</dbReference>
<dbReference type="FunFam" id="1.20.1250.20:FF:000118">
    <property type="entry name" value="D-xylose-proton symporter-like 3, chloroplastic"/>
    <property type="match status" value="1"/>
</dbReference>
<feature type="domain" description="Major facilitator superfamily (MFS) profile" evidence="11">
    <location>
        <begin position="48"/>
        <end position="489"/>
    </location>
</feature>
<dbReference type="Pfam" id="PF00083">
    <property type="entry name" value="Sugar_tr"/>
    <property type="match status" value="1"/>
</dbReference>
<comment type="subcellular location">
    <subcellularLocation>
        <location evidence="1">Membrane</location>
        <topology evidence="1">Multi-pass membrane protein</topology>
    </subcellularLocation>
</comment>
<evidence type="ECO:0000256" key="1">
    <source>
        <dbReference type="ARBA" id="ARBA00004141"/>
    </source>
</evidence>
<feature type="transmembrane region" description="Helical" evidence="10">
    <location>
        <begin position="49"/>
        <end position="71"/>
    </location>
</feature>
<keyword evidence="6 10" id="KW-1133">Transmembrane helix</keyword>
<dbReference type="PROSITE" id="PS00216">
    <property type="entry name" value="SUGAR_TRANSPORT_1"/>
    <property type="match status" value="2"/>
</dbReference>
<dbReference type="PANTHER" id="PTHR48023">
    <property type="entry name" value="D-XYLOSE-PROTON SYMPORTER-LIKE 2"/>
    <property type="match status" value="1"/>
</dbReference>
<feature type="transmembrane region" description="Helical" evidence="10">
    <location>
        <begin position="180"/>
        <end position="202"/>
    </location>
</feature>
<dbReference type="AlphaFoldDB" id="A0AAN9XQW7"/>
<dbReference type="InterPro" id="IPR005829">
    <property type="entry name" value="Sugar_transporter_CS"/>
</dbReference>
<feature type="transmembrane region" description="Helical" evidence="10">
    <location>
        <begin position="150"/>
        <end position="168"/>
    </location>
</feature>
<dbReference type="GO" id="GO:0016020">
    <property type="term" value="C:membrane"/>
    <property type="evidence" value="ECO:0007669"/>
    <property type="project" value="UniProtKB-SubCell"/>
</dbReference>
<dbReference type="InterPro" id="IPR003663">
    <property type="entry name" value="Sugar/inositol_transpt"/>
</dbReference>
<dbReference type="GO" id="GO:1904659">
    <property type="term" value="P:D-glucose transmembrane transport"/>
    <property type="evidence" value="ECO:0007669"/>
    <property type="project" value="TreeGrafter"/>
</dbReference>
<dbReference type="InterPro" id="IPR036259">
    <property type="entry name" value="MFS_trans_sf"/>
</dbReference>
<feature type="region of interest" description="Disordered" evidence="9">
    <location>
        <begin position="1"/>
        <end position="25"/>
    </location>
</feature>
<dbReference type="SUPFAM" id="SSF103473">
    <property type="entry name" value="MFS general substrate transporter"/>
    <property type="match status" value="1"/>
</dbReference>
<evidence type="ECO:0000313" key="13">
    <source>
        <dbReference type="Proteomes" id="UP001386955"/>
    </source>
</evidence>
<reference evidence="12 13" key="1">
    <citation type="submission" date="2024-01" db="EMBL/GenBank/DDBJ databases">
        <title>The genomes of 5 underutilized Papilionoideae crops provide insights into root nodulation and disease resistanc.</title>
        <authorList>
            <person name="Jiang F."/>
        </authorList>
    </citation>
    <scope>NUCLEOTIDE SEQUENCE [LARGE SCALE GENOMIC DNA]</scope>
    <source>
        <strain evidence="12">DUOXIRENSHENG_FW03</strain>
        <tissue evidence="12">Leaves</tissue>
    </source>
</reference>
<keyword evidence="13" id="KW-1185">Reference proteome</keyword>
<dbReference type="GO" id="GO:0005737">
    <property type="term" value="C:cytoplasm"/>
    <property type="evidence" value="ECO:0007669"/>
    <property type="project" value="UniProtKB-ARBA"/>
</dbReference>
<dbReference type="EMBL" id="JAYMYS010000002">
    <property type="protein sequence ID" value="KAK7404304.1"/>
    <property type="molecule type" value="Genomic_DNA"/>
</dbReference>
<accession>A0AAN9XQW7</accession>